<name>A0A2I8VKP5_9EURY</name>
<dbReference type="InterPro" id="IPR034904">
    <property type="entry name" value="FSCA_dom_sf"/>
</dbReference>
<sequence>MEADTSTTSNRASEDVDALLEEVASFLRRNFPQIAMHGGNAAIQDLDPESGEVWIQLSGACGGCGISPMTTQAIQSRLPMEIDDITEVHIHTV</sequence>
<dbReference type="Pfam" id="PF01106">
    <property type="entry name" value="NifU"/>
    <property type="match status" value="1"/>
</dbReference>
<dbReference type="GO" id="GO:0051536">
    <property type="term" value="F:iron-sulfur cluster binding"/>
    <property type="evidence" value="ECO:0007669"/>
    <property type="project" value="InterPro"/>
</dbReference>
<dbReference type="SUPFAM" id="SSF117916">
    <property type="entry name" value="Fe-S cluster assembly (FSCA) domain-like"/>
    <property type="match status" value="1"/>
</dbReference>
<dbReference type="GO" id="GO:0005506">
    <property type="term" value="F:iron ion binding"/>
    <property type="evidence" value="ECO:0007669"/>
    <property type="project" value="InterPro"/>
</dbReference>
<dbReference type="EMBL" id="CP026309">
    <property type="protein sequence ID" value="AUV82488.1"/>
    <property type="molecule type" value="Genomic_DNA"/>
</dbReference>
<organism evidence="2 3">
    <name type="scientific">Salinigranum rubrum</name>
    <dbReference type="NCBI Taxonomy" id="755307"/>
    <lineage>
        <taxon>Archaea</taxon>
        <taxon>Methanobacteriati</taxon>
        <taxon>Methanobacteriota</taxon>
        <taxon>Stenosarchaea group</taxon>
        <taxon>Halobacteria</taxon>
        <taxon>Halobacteriales</taxon>
        <taxon>Haloferacaceae</taxon>
        <taxon>Salinigranum</taxon>
    </lineage>
</organism>
<reference evidence="2 3" key="1">
    <citation type="submission" date="2018-01" db="EMBL/GenBank/DDBJ databases">
        <title>Complete genome sequence of Salinigranum rubrum GX10T, an extremely halophilic archaeon isolated from a marine solar saltern.</title>
        <authorList>
            <person name="Han S."/>
        </authorList>
    </citation>
    <scope>NUCLEOTIDE SEQUENCE [LARGE SCALE GENOMIC DNA]</scope>
    <source>
        <strain evidence="2 3">GX10</strain>
    </source>
</reference>
<evidence type="ECO:0000313" key="3">
    <source>
        <dbReference type="Proteomes" id="UP000236584"/>
    </source>
</evidence>
<dbReference type="OrthoDB" id="270036at2157"/>
<evidence type="ECO:0000313" key="2">
    <source>
        <dbReference type="EMBL" id="AUV82488.1"/>
    </source>
</evidence>
<keyword evidence="3" id="KW-1185">Reference proteome</keyword>
<accession>A0A2I8VKP5</accession>
<proteinExistence type="predicted"/>
<dbReference type="InterPro" id="IPR001075">
    <property type="entry name" value="NIF_FeS_clus_asmbl_NifU_C"/>
</dbReference>
<evidence type="ECO:0000259" key="1">
    <source>
        <dbReference type="Pfam" id="PF01106"/>
    </source>
</evidence>
<feature type="domain" description="NIF system FeS cluster assembly NifU C-terminal" evidence="1">
    <location>
        <begin position="32"/>
        <end position="88"/>
    </location>
</feature>
<dbReference type="KEGG" id="srub:C2R22_13260"/>
<gene>
    <name evidence="2" type="ORF">C2R22_13260</name>
</gene>
<dbReference type="Proteomes" id="UP000236584">
    <property type="component" value="Chromosome"/>
</dbReference>
<protein>
    <recommendedName>
        <fullName evidence="1">NIF system FeS cluster assembly NifU C-terminal domain-containing protein</fullName>
    </recommendedName>
</protein>
<dbReference type="AlphaFoldDB" id="A0A2I8VKP5"/>
<dbReference type="GO" id="GO:0016226">
    <property type="term" value="P:iron-sulfur cluster assembly"/>
    <property type="evidence" value="ECO:0007669"/>
    <property type="project" value="InterPro"/>
</dbReference>
<dbReference type="Gene3D" id="3.30.300.130">
    <property type="entry name" value="Fe-S cluster assembly (FSCA)"/>
    <property type="match status" value="1"/>
</dbReference>